<dbReference type="PANTHER" id="PTHR28018">
    <property type="entry name" value="RESPIRATORY SUPERCOMPLEX FACTOR 2, MITOCHONDRIAL"/>
    <property type="match status" value="1"/>
</dbReference>
<evidence type="ECO:0000259" key="6">
    <source>
        <dbReference type="PROSITE" id="PS51503"/>
    </source>
</evidence>
<evidence type="ECO:0000256" key="4">
    <source>
        <dbReference type="ARBA" id="ARBA00023136"/>
    </source>
</evidence>
<keyword evidence="8" id="KW-1185">Reference proteome</keyword>
<reference evidence="7 8" key="1">
    <citation type="journal article" date="2018" name="Mol. Biol. Evol.">
        <title>Broad Genomic Sampling Reveals a Smut Pathogenic Ancestry of the Fungal Clade Ustilaginomycotina.</title>
        <authorList>
            <person name="Kijpornyongpan T."/>
            <person name="Mondo S.J."/>
            <person name="Barry K."/>
            <person name="Sandor L."/>
            <person name="Lee J."/>
            <person name="Lipzen A."/>
            <person name="Pangilinan J."/>
            <person name="LaButti K."/>
            <person name="Hainaut M."/>
            <person name="Henrissat B."/>
            <person name="Grigoriev I.V."/>
            <person name="Spatafora J.W."/>
            <person name="Aime M.C."/>
        </authorList>
    </citation>
    <scope>NUCLEOTIDE SEQUENCE [LARGE SCALE GENOMIC DNA]</scope>
    <source>
        <strain evidence="7 8">MCA 4186</strain>
    </source>
</reference>
<dbReference type="EMBL" id="KZ819288">
    <property type="protein sequence ID" value="PWN99553.1"/>
    <property type="molecule type" value="Genomic_DNA"/>
</dbReference>
<dbReference type="GO" id="GO:0005739">
    <property type="term" value="C:mitochondrion"/>
    <property type="evidence" value="ECO:0007669"/>
    <property type="project" value="UniProtKB-SubCell"/>
</dbReference>
<organism evidence="7 8">
    <name type="scientific">Tilletiopsis washingtonensis</name>
    <dbReference type="NCBI Taxonomy" id="58919"/>
    <lineage>
        <taxon>Eukaryota</taxon>
        <taxon>Fungi</taxon>
        <taxon>Dikarya</taxon>
        <taxon>Basidiomycota</taxon>
        <taxon>Ustilaginomycotina</taxon>
        <taxon>Exobasidiomycetes</taxon>
        <taxon>Entylomatales</taxon>
        <taxon>Entylomatales incertae sedis</taxon>
        <taxon>Tilletiopsis</taxon>
    </lineage>
</organism>
<evidence type="ECO:0000256" key="2">
    <source>
        <dbReference type="ARBA" id="ARBA00022692"/>
    </source>
</evidence>
<keyword evidence="2 5" id="KW-0812">Transmembrane</keyword>
<dbReference type="GeneID" id="37267676"/>
<dbReference type="InterPro" id="IPR040153">
    <property type="entry name" value="Rcf2"/>
</dbReference>
<sequence>MPARSRGSHSASPHSQYSAAVAGGMRGALSGAAISGPTIYLLHRNVAGFRGLSLPVKTLFGVMAVSASGVWSADRAGLRWDREHYSDRAAQLGRQYASRDERDWAELSSGDKALTWAKDNKFGVVAGSWLASMGGIFAYIHSQPMSFSQKLVQTRVWAQGFTLASLLAMAAITQIPTEGDKILRRREEAGEHSWRDFM</sequence>
<dbReference type="RefSeq" id="XP_025599832.1">
    <property type="nucleotide sequence ID" value="XM_025740130.1"/>
</dbReference>
<accession>A0A316ZGZ2</accession>
<keyword evidence="4 5" id="KW-0472">Membrane</keyword>
<dbReference type="Gene3D" id="6.10.140.1320">
    <property type="match status" value="1"/>
</dbReference>
<name>A0A316ZGZ2_9BASI</name>
<dbReference type="GO" id="GO:0033617">
    <property type="term" value="P:mitochondrial respiratory chain complex IV assembly"/>
    <property type="evidence" value="ECO:0007669"/>
    <property type="project" value="TreeGrafter"/>
</dbReference>
<proteinExistence type="predicted"/>
<protein>
    <recommendedName>
        <fullName evidence="6">HIG1 domain-containing protein</fullName>
    </recommendedName>
</protein>
<feature type="transmembrane region" description="Helical" evidence="5">
    <location>
        <begin position="156"/>
        <end position="176"/>
    </location>
</feature>
<dbReference type="Pfam" id="PF04588">
    <property type="entry name" value="HIG_1_N"/>
    <property type="match status" value="1"/>
</dbReference>
<dbReference type="OrthoDB" id="1915122at2759"/>
<dbReference type="STRING" id="58919.A0A316ZGZ2"/>
<evidence type="ECO:0000256" key="3">
    <source>
        <dbReference type="ARBA" id="ARBA00022989"/>
    </source>
</evidence>
<keyword evidence="3 5" id="KW-1133">Transmembrane helix</keyword>
<dbReference type="PROSITE" id="PS51503">
    <property type="entry name" value="HIG1"/>
    <property type="match status" value="1"/>
</dbReference>
<dbReference type="InterPro" id="IPR007667">
    <property type="entry name" value="Hypoxia_induced_domain"/>
</dbReference>
<gene>
    <name evidence="7" type="ORF">FA09DRAFT_295672</name>
</gene>
<evidence type="ECO:0000256" key="1">
    <source>
        <dbReference type="ARBA" id="ARBA00004173"/>
    </source>
</evidence>
<feature type="transmembrane region" description="Helical" evidence="5">
    <location>
        <begin position="122"/>
        <end position="141"/>
    </location>
</feature>
<comment type="subcellular location">
    <subcellularLocation>
        <location evidence="1">Mitochondrion</location>
    </subcellularLocation>
</comment>
<dbReference type="Proteomes" id="UP000245946">
    <property type="component" value="Unassembled WGS sequence"/>
</dbReference>
<evidence type="ECO:0000313" key="7">
    <source>
        <dbReference type="EMBL" id="PWN99553.1"/>
    </source>
</evidence>
<evidence type="ECO:0000256" key="5">
    <source>
        <dbReference type="SAM" id="Phobius"/>
    </source>
</evidence>
<evidence type="ECO:0000313" key="8">
    <source>
        <dbReference type="Proteomes" id="UP000245946"/>
    </source>
</evidence>
<feature type="domain" description="HIG1" evidence="6">
    <location>
        <begin position="94"/>
        <end position="184"/>
    </location>
</feature>
<dbReference type="AlphaFoldDB" id="A0A316ZGZ2"/>
<dbReference type="PANTHER" id="PTHR28018:SF3">
    <property type="entry name" value="RESPIRATORY SUPERCOMPLEX FACTOR 2, MITOCHONDRIAL"/>
    <property type="match status" value="1"/>
</dbReference>